<dbReference type="PANTHER" id="PTHR31896">
    <property type="entry name" value="FAMILY REGULATORY PROTEIN, PUTATIVE (AFU_ORTHOLOGUE AFUA_3G14730)-RELATED"/>
    <property type="match status" value="1"/>
</dbReference>
<sequence length="463" mass="50480">MTCNNSLENKQLDILGSVPSLFKLYTQISFIYASGGKDQHQIEYHVTTTLRRGLDDLSKQLPWLSGKVVNEGSSPGKTGTCCIVKTSEIPLVVKHFDKAALTIEKLDDARYPFTMLDEGLVAPCMTLNLPGQQVGLVAETGPVLAVQLNFMPDGLILTIVAQHNVMDMVGQTSIMTWLSNACRGTRLTQEELAIATIDKSRVLTLFDKDWTPDEAWLDRLQIKPAAATQTQAQDGTSPTVTWGYVAFSMESVAALKRIATETKDSDSSYITSDDAVCALIWKCLSRARATRLDANSSTVFARAVDLRARMGVPTSYPGTLTNMTYNHSLLDTVSAEPLGKIAANLRSQLNSPKLARDTRALATVLDRSDDKGSLSITAPVDSSTGIMLSSWASVKLYDLDFGLDLGHPLAVRRPAFIPVESLMYIMPKSPSSGGAIVGMCLREQDWTQLSHDGEWAQYASYIG</sequence>
<dbReference type="eggNOG" id="ENOG502SHVS">
    <property type="taxonomic scope" value="Eukaryota"/>
</dbReference>
<dbReference type="InterPro" id="IPR051283">
    <property type="entry name" value="Sec_Metabolite_Acyltrans"/>
</dbReference>
<dbReference type="AlphaFoldDB" id="R9NY87"/>
<accession>R9NY87</accession>
<dbReference type="OrthoDB" id="1862401at2759"/>
<gene>
    <name evidence="3" type="ORF">PHSY_001209</name>
</gene>
<dbReference type="STRING" id="1305764.R9NY87"/>
<dbReference type="PANTHER" id="PTHR31896:SF64">
    <property type="entry name" value="TRICHOTHECENE 3-O-ACETYLTRANSFERASE"/>
    <property type="match status" value="1"/>
</dbReference>
<dbReference type="GO" id="GO:0016740">
    <property type="term" value="F:transferase activity"/>
    <property type="evidence" value="ECO:0007669"/>
    <property type="project" value="UniProtKB-KW"/>
</dbReference>
<evidence type="ECO:0000259" key="2">
    <source>
        <dbReference type="Pfam" id="PF22664"/>
    </source>
</evidence>
<feature type="domain" description="Trichothecene 3-O-acetyltransferase-like N-terminal" evidence="2">
    <location>
        <begin position="24"/>
        <end position="182"/>
    </location>
</feature>
<dbReference type="HOGENOM" id="CLU_026450_5_0_1"/>
<evidence type="ECO:0000313" key="3">
    <source>
        <dbReference type="EMBL" id="GAC93644.1"/>
    </source>
</evidence>
<evidence type="ECO:0000256" key="1">
    <source>
        <dbReference type="ARBA" id="ARBA00022679"/>
    </source>
</evidence>
<name>R9NY87_PSEHS</name>
<dbReference type="Pfam" id="PF22664">
    <property type="entry name" value="TRI-like_N"/>
    <property type="match status" value="1"/>
</dbReference>
<dbReference type="Gene3D" id="3.30.559.10">
    <property type="entry name" value="Chloramphenicol acetyltransferase-like domain"/>
    <property type="match status" value="2"/>
</dbReference>
<reference evidence="4" key="1">
    <citation type="journal article" date="2013" name="Genome Announc.">
        <title>Draft genome sequence of the basidiomycetous yeast-like fungus Pseudozyma hubeiensis SY62, which produces an abundant amount of the biosurfactant mannosylerythritol lipids.</title>
        <authorList>
            <person name="Konishi M."/>
            <person name="Hatada Y."/>
            <person name="Horiuchi J."/>
        </authorList>
    </citation>
    <scope>NUCLEOTIDE SEQUENCE [LARGE SCALE GENOMIC DNA]</scope>
    <source>
        <strain evidence="4">SY62</strain>
    </source>
</reference>
<dbReference type="GeneID" id="24106510"/>
<dbReference type="EMBL" id="DF238778">
    <property type="protein sequence ID" value="GAC93644.1"/>
    <property type="molecule type" value="Genomic_DNA"/>
</dbReference>
<organism evidence="3 4">
    <name type="scientific">Pseudozyma hubeiensis (strain SY62)</name>
    <name type="common">Yeast</name>
    <dbReference type="NCBI Taxonomy" id="1305764"/>
    <lineage>
        <taxon>Eukaryota</taxon>
        <taxon>Fungi</taxon>
        <taxon>Dikarya</taxon>
        <taxon>Basidiomycota</taxon>
        <taxon>Ustilaginomycotina</taxon>
        <taxon>Ustilaginomycetes</taxon>
        <taxon>Ustilaginales</taxon>
        <taxon>Ustilaginaceae</taxon>
        <taxon>Pseudozyma</taxon>
    </lineage>
</organism>
<keyword evidence="4" id="KW-1185">Reference proteome</keyword>
<keyword evidence="1 3" id="KW-0808">Transferase</keyword>
<proteinExistence type="predicted"/>
<dbReference type="Proteomes" id="UP000014071">
    <property type="component" value="Unassembled WGS sequence"/>
</dbReference>
<protein>
    <submittedName>
        <fullName evidence="3">Trichothecene 3-O-acetyltransferase</fullName>
    </submittedName>
</protein>
<dbReference type="InterPro" id="IPR054710">
    <property type="entry name" value="Tri101-like_N"/>
</dbReference>
<dbReference type="InterPro" id="IPR023213">
    <property type="entry name" value="CAT-like_dom_sf"/>
</dbReference>
<dbReference type="RefSeq" id="XP_012187231.1">
    <property type="nucleotide sequence ID" value="XM_012331841.1"/>
</dbReference>
<evidence type="ECO:0000313" key="4">
    <source>
        <dbReference type="Proteomes" id="UP000014071"/>
    </source>
</evidence>